<accession>A0A0N5CTC1</accession>
<dbReference type="Proteomes" id="UP000276776">
    <property type="component" value="Unassembled WGS sequence"/>
</dbReference>
<keyword evidence="2" id="KW-1185">Reference proteome</keyword>
<evidence type="ECO:0000313" key="1">
    <source>
        <dbReference type="EMBL" id="VDM99958.1"/>
    </source>
</evidence>
<organism evidence="3">
    <name type="scientific">Thelazia callipaeda</name>
    <name type="common">Oriental eyeworm</name>
    <name type="synonym">Parasitic nematode</name>
    <dbReference type="NCBI Taxonomy" id="103827"/>
    <lineage>
        <taxon>Eukaryota</taxon>
        <taxon>Metazoa</taxon>
        <taxon>Ecdysozoa</taxon>
        <taxon>Nematoda</taxon>
        <taxon>Chromadorea</taxon>
        <taxon>Rhabditida</taxon>
        <taxon>Spirurina</taxon>
        <taxon>Spiruromorpha</taxon>
        <taxon>Thelazioidea</taxon>
        <taxon>Thelaziidae</taxon>
        <taxon>Thelazia</taxon>
    </lineage>
</organism>
<dbReference type="AlphaFoldDB" id="A0A0N5CTC1"/>
<proteinExistence type="predicted"/>
<dbReference type="OMA" id="AYHIFIP"/>
<dbReference type="OrthoDB" id="5848276at2759"/>
<sequence>MEQYGCYHEFSDCGFCKHRFQTLKEWRIHAAKIHRRDGYCAACTYYLTLPHAFTTEQKQAAVEVHMLYCCPRAHESILDDRRVKRNRLELTETGEMAQHLHSPGEIFFY</sequence>
<reference evidence="3" key="1">
    <citation type="submission" date="2017-02" db="UniProtKB">
        <authorList>
            <consortium name="WormBaseParasite"/>
        </authorList>
    </citation>
    <scope>IDENTIFICATION</scope>
</reference>
<dbReference type="EMBL" id="UYYF01001546">
    <property type="protein sequence ID" value="VDM99958.1"/>
    <property type="molecule type" value="Genomic_DNA"/>
</dbReference>
<gene>
    <name evidence="1" type="ORF">TCLT_LOCUS3472</name>
</gene>
<reference evidence="1 2" key="2">
    <citation type="submission" date="2018-11" db="EMBL/GenBank/DDBJ databases">
        <authorList>
            <consortium name="Pathogen Informatics"/>
        </authorList>
    </citation>
    <scope>NUCLEOTIDE SEQUENCE [LARGE SCALE GENOMIC DNA]</scope>
</reference>
<evidence type="ECO:0000313" key="3">
    <source>
        <dbReference type="WBParaSite" id="TCLT_0000347901-mRNA-1"/>
    </source>
</evidence>
<name>A0A0N5CTC1_THECL</name>
<protein>
    <submittedName>
        <fullName evidence="3">C2H2-type domain-containing protein</fullName>
    </submittedName>
</protein>
<evidence type="ECO:0000313" key="2">
    <source>
        <dbReference type="Proteomes" id="UP000276776"/>
    </source>
</evidence>
<dbReference type="WBParaSite" id="TCLT_0000347901-mRNA-1">
    <property type="protein sequence ID" value="TCLT_0000347901-mRNA-1"/>
    <property type="gene ID" value="TCLT_0000347901"/>
</dbReference>